<evidence type="ECO:0000256" key="3">
    <source>
        <dbReference type="ARBA" id="ARBA00022741"/>
    </source>
</evidence>
<dbReference type="AlphaFoldDB" id="A0A382K947"/>
<dbReference type="GO" id="GO:0004467">
    <property type="term" value="F:long-chain fatty acid-CoA ligase activity"/>
    <property type="evidence" value="ECO:0007669"/>
    <property type="project" value="TreeGrafter"/>
</dbReference>
<dbReference type="GO" id="GO:0005524">
    <property type="term" value="F:ATP binding"/>
    <property type="evidence" value="ECO:0007669"/>
    <property type="project" value="UniProtKB-KW"/>
</dbReference>
<evidence type="ECO:0000313" key="6">
    <source>
        <dbReference type="EMBL" id="SVC21424.1"/>
    </source>
</evidence>
<name>A0A382K947_9ZZZZ</name>
<reference evidence="6" key="1">
    <citation type="submission" date="2018-05" db="EMBL/GenBank/DDBJ databases">
        <authorList>
            <person name="Lanie J.A."/>
            <person name="Ng W.-L."/>
            <person name="Kazmierczak K.M."/>
            <person name="Andrzejewski T.M."/>
            <person name="Davidsen T.M."/>
            <person name="Wayne K.J."/>
            <person name="Tettelin H."/>
            <person name="Glass J.I."/>
            <person name="Rusch D."/>
            <person name="Podicherti R."/>
            <person name="Tsui H.-C.T."/>
            <person name="Winkler M.E."/>
        </authorList>
    </citation>
    <scope>NUCLEOTIDE SEQUENCE</scope>
</reference>
<dbReference type="EMBL" id="UINC01079428">
    <property type="protein sequence ID" value="SVC21424.1"/>
    <property type="molecule type" value="Genomic_DNA"/>
</dbReference>
<keyword evidence="2" id="KW-0436">Ligase</keyword>
<dbReference type="InterPro" id="IPR000873">
    <property type="entry name" value="AMP-dep_synth/lig_dom"/>
</dbReference>
<feature type="non-terminal residue" evidence="6">
    <location>
        <position position="1"/>
    </location>
</feature>
<dbReference type="PANTHER" id="PTHR43107:SF15">
    <property type="entry name" value="FATTY ACID TRANSPORT PROTEIN 3, ISOFORM A"/>
    <property type="match status" value="1"/>
</dbReference>
<evidence type="ECO:0000256" key="2">
    <source>
        <dbReference type="ARBA" id="ARBA00022598"/>
    </source>
</evidence>
<evidence type="ECO:0000259" key="5">
    <source>
        <dbReference type="Pfam" id="PF00501"/>
    </source>
</evidence>
<feature type="non-terminal residue" evidence="6">
    <location>
        <position position="310"/>
    </location>
</feature>
<gene>
    <name evidence="6" type="ORF">METZ01_LOCUS274278</name>
</gene>
<evidence type="ECO:0000256" key="4">
    <source>
        <dbReference type="ARBA" id="ARBA00022840"/>
    </source>
</evidence>
<dbReference type="SUPFAM" id="SSF56801">
    <property type="entry name" value="Acetyl-CoA synthetase-like"/>
    <property type="match status" value="1"/>
</dbReference>
<organism evidence="6">
    <name type="scientific">marine metagenome</name>
    <dbReference type="NCBI Taxonomy" id="408172"/>
    <lineage>
        <taxon>unclassified sequences</taxon>
        <taxon>metagenomes</taxon>
        <taxon>ecological metagenomes</taxon>
    </lineage>
</organism>
<dbReference type="PROSITE" id="PS00455">
    <property type="entry name" value="AMP_BINDING"/>
    <property type="match status" value="1"/>
</dbReference>
<feature type="domain" description="AMP-dependent synthetase/ligase" evidence="5">
    <location>
        <begin position="15"/>
        <end position="310"/>
    </location>
</feature>
<dbReference type="Gene3D" id="3.40.50.12780">
    <property type="entry name" value="N-terminal domain of ligase-like"/>
    <property type="match status" value="1"/>
</dbReference>
<dbReference type="GO" id="GO:0005324">
    <property type="term" value="F:long-chain fatty acid transmembrane transporter activity"/>
    <property type="evidence" value="ECO:0007669"/>
    <property type="project" value="TreeGrafter"/>
</dbReference>
<keyword evidence="3" id="KW-0547">Nucleotide-binding</keyword>
<protein>
    <recommendedName>
        <fullName evidence="5">AMP-dependent synthetase/ligase domain-containing protein</fullName>
    </recommendedName>
</protein>
<dbReference type="Pfam" id="PF00501">
    <property type="entry name" value="AMP-binding"/>
    <property type="match status" value="1"/>
</dbReference>
<sequence length="310" mass="34213">VPVISDSQTTLSLLRDRAERFGDRVYASFDHQKLTVGGLYDQVRQTAARLSIQGISRGDRVAVMLDNHLDNLVLFFALIWVGAVHVPVNTRLRHASLDYVIEHAEPRMIVVEESFSGLFADISGADGIPVRTRRLSTGFDWGCGGPDNTPDCPVFDPEDIRATDVLFIMYTSGTTGPPKGVMVTDKMLRASSYASAQSSAAKMGDIFLVWEPLYHIGAIQLLPLALDVGVELALVGRFSASRFWEQVSSVRATQIHFLGGILQILLRQPPTIFDRQHRCRVAWGGGAPAHVAQDFEARFAIEVRENYGMT</sequence>
<comment type="similarity">
    <text evidence="1">Belongs to the ATP-dependent AMP-binding enzyme family.</text>
</comment>
<dbReference type="GO" id="GO:0005886">
    <property type="term" value="C:plasma membrane"/>
    <property type="evidence" value="ECO:0007669"/>
    <property type="project" value="TreeGrafter"/>
</dbReference>
<dbReference type="InterPro" id="IPR020845">
    <property type="entry name" value="AMP-binding_CS"/>
</dbReference>
<accession>A0A382K947</accession>
<proteinExistence type="inferred from homology"/>
<keyword evidence="4" id="KW-0067">ATP-binding</keyword>
<dbReference type="InterPro" id="IPR042099">
    <property type="entry name" value="ANL_N_sf"/>
</dbReference>
<evidence type="ECO:0000256" key="1">
    <source>
        <dbReference type="ARBA" id="ARBA00006432"/>
    </source>
</evidence>
<dbReference type="GO" id="GO:0044539">
    <property type="term" value="P:long-chain fatty acid import into cell"/>
    <property type="evidence" value="ECO:0007669"/>
    <property type="project" value="TreeGrafter"/>
</dbReference>
<dbReference type="PANTHER" id="PTHR43107">
    <property type="entry name" value="LONG-CHAIN FATTY ACID TRANSPORT PROTEIN"/>
    <property type="match status" value="1"/>
</dbReference>